<proteinExistence type="predicted"/>
<dbReference type="AlphaFoldDB" id="A0A366S7D1"/>
<sequence>MEASDIRQVYDFERDGEAAATPIAYLDLYFIHPFFVSRPKVIALFIQNPSIAEVVKARLTLQTLISNTGLDMSSIEARLLFRMPFQIQLRLPLRHAIRSQLQPSHPRYEAYLIAISISRAPWYFKDAGITRQDVQDVLRALRGSSPIIYGNTWVTLDIVKLHYATPMVSGDTTQLLDIAKVFEANVELVHNTYGHLLYAFQEHGLWPDPLPVETAVEHCADWGTRSFRVDVSWPVSPEADEDAIEERQESTDCYLEDADEFAEWNIQRG</sequence>
<evidence type="ECO:0000313" key="2">
    <source>
        <dbReference type="Proteomes" id="UP000253153"/>
    </source>
</evidence>
<accession>A0A366S7D1</accession>
<organism evidence="1 2">
    <name type="scientific">Fusarium coffeatum</name>
    <dbReference type="NCBI Taxonomy" id="231269"/>
    <lineage>
        <taxon>Eukaryota</taxon>
        <taxon>Fungi</taxon>
        <taxon>Dikarya</taxon>
        <taxon>Ascomycota</taxon>
        <taxon>Pezizomycotina</taxon>
        <taxon>Sordariomycetes</taxon>
        <taxon>Hypocreomycetidae</taxon>
        <taxon>Hypocreales</taxon>
        <taxon>Nectriaceae</taxon>
        <taxon>Fusarium</taxon>
        <taxon>Fusarium incarnatum-equiseti species complex</taxon>
    </lineage>
</organism>
<keyword evidence="2" id="KW-1185">Reference proteome</keyword>
<gene>
    <name evidence="1" type="ORF">FIESC28_02107</name>
</gene>
<dbReference type="EMBL" id="QKXC01000043">
    <property type="protein sequence ID" value="RBR25199.1"/>
    <property type="molecule type" value="Genomic_DNA"/>
</dbReference>
<protein>
    <submittedName>
        <fullName evidence="1">Uncharacterized protein</fullName>
    </submittedName>
</protein>
<dbReference type="Proteomes" id="UP000253153">
    <property type="component" value="Unassembled WGS sequence"/>
</dbReference>
<reference evidence="1 2" key="1">
    <citation type="submission" date="2018-06" db="EMBL/GenBank/DDBJ databases">
        <title>Fusarium incarnatum-equiseti species complex species 28.</title>
        <authorList>
            <person name="Gardiner D.M."/>
        </authorList>
    </citation>
    <scope>NUCLEOTIDE SEQUENCE [LARGE SCALE GENOMIC DNA]</scope>
    <source>
        <strain evidence="1 2">FIESC_28</strain>
    </source>
</reference>
<evidence type="ECO:0000313" key="1">
    <source>
        <dbReference type="EMBL" id="RBR25199.1"/>
    </source>
</evidence>
<dbReference type="RefSeq" id="XP_031019790.1">
    <property type="nucleotide sequence ID" value="XM_031156257.1"/>
</dbReference>
<name>A0A366S7D1_9HYPO</name>
<comment type="caution">
    <text evidence="1">The sequence shown here is derived from an EMBL/GenBank/DDBJ whole genome shotgun (WGS) entry which is preliminary data.</text>
</comment>
<dbReference type="GeneID" id="41991553"/>